<accession>W6U001</accession>
<dbReference type="RefSeq" id="WP_231439574.1">
    <property type="nucleotide sequence ID" value="NZ_AZIT01000001.1"/>
</dbReference>
<comment type="caution">
    <text evidence="1">The sequence shown here is derived from an EMBL/GenBank/DDBJ whole genome shotgun (WGS) entry which is preliminary data.</text>
</comment>
<organism evidence="1 2">
    <name type="scientific">Borrelia duttonii CR2A</name>
    <dbReference type="NCBI Taxonomy" id="1432657"/>
    <lineage>
        <taxon>Bacteria</taxon>
        <taxon>Pseudomonadati</taxon>
        <taxon>Spirochaetota</taxon>
        <taxon>Spirochaetia</taxon>
        <taxon>Spirochaetales</taxon>
        <taxon>Borreliaceae</taxon>
        <taxon>Borrelia</taxon>
    </lineage>
</organism>
<reference evidence="1 2" key="1">
    <citation type="submission" date="2013-12" db="EMBL/GenBank/DDBJ databases">
        <title>Comparative genomics of relapsing fever spirochetes.</title>
        <authorList>
            <person name="Schwan T.G."/>
            <person name="Raffel S.J."/>
            <person name="Porcella S.F."/>
        </authorList>
    </citation>
    <scope>NUCLEOTIDE SEQUENCE [LARGE SCALE GENOMIC DNA]</scope>
    <source>
        <strain evidence="1 2">CR2A</strain>
    </source>
</reference>
<evidence type="ECO:0000313" key="1">
    <source>
        <dbReference type="EMBL" id="ETZ18676.1"/>
    </source>
</evidence>
<dbReference type="Proteomes" id="UP000019148">
    <property type="component" value="Unassembled WGS sequence"/>
</dbReference>
<dbReference type="PATRIC" id="fig|1432657.3.peg.641"/>
<gene>
    <name evidence="1" type="ORF">BDCR2A_00649</name>
</gene>
<evidence type="ECO:0000313" key="2">
    <source>
        <dbReference type="Proteomes" id="UP000019148"/>
    </source>
</evidence>
<proteinExistence type="predicted"/>
<dbReference type="EMBL" id="AZIT01000001">
    <property type="protein sequence ID" value="ETZ18676.1"/>
    <property type="molecule type" value="Genomic_DNA"/>
</dbReference>
<protein>
    <submittedName>
        <fullName evidence="1">Uncharacterized protein</fullName>
    </submittedName>
</protein>
<dbReference type="AlphaFoldDB" id="W6U001"/>
<name>W6U001_9SPIR</name>
<sequence>MHDQALMLKRMAFFLEKKEFRGRLLSNTELENKVGWGGHDYRLQDIITFFNEAQKSNIKLNKEEITLKT</sequence>